<dbReference type="NCBIfam" id="TIGR02532">
    <property type="entry name" value="IV_pilin_GFxxxE"/>
    <property type="match status" value="1"/>
</dbReference>
<dbReference type="AlphaFoldDB" id="A0A1F5G8W2"/>
<dbReference type="Gene3D" id="3.30.700.10">
    <property type="entry name" value="Glycoprotein, Type 4 Pilin"/>
    <property type="match status" value="1"/>
</dbReference>
<evidence type="ECO:0000313" key="3">
    <source>
        <dbReference type="Proteomes" id="UP000177369"/>
    </source>
</evidence>
<keyword evidence="1" id="KW-0472">Membrane</keyword>
<sequence>MSFPAPLTKLTPIPYSLNPKRGFTTIGSHDRGFTLTEVLLAIAIVTILTVIGISLINPAKRITQTRDAQRKKDISDITEALGFYLAAKETHPLANRCDSSIGANTSLDCWDSLFPEGTNWTSGAPSYIFDGLIIDQQILKDLPVDPKNNKEFHYRYKKTVPVGSDVSYYWIGAKLENPEDPIKWVFRCTDMYWLTPNPPGCMVITPATSTCFINKDCWQE</sequence>
<protein>
    <recommendedName>
        <fullName evidence="4">Type II secretion system protein GspG C-terminal domain-containing protein</fullName>
    </recommendedName>
</protein>
<gene>
    <name evidence="2" type="ORF">A3D04_00185</name>
</gene>
<dbReference type="InterPro" id="IPR012902">
    <property type="entry name" value="N_methyl_site"/>
</dbReference>
<comment type="caution">
    <text evidence="2">The sequence shown here is derived from an EMBL/GenBank/DDBJ whole genome shotgun (WGS) entry which is preliminary data.</text>
</comment>
<feature type="transmembrane region" description="Helical" evidence="1">
    <location>
        <begin position="38"/>
        <end position="56"/>
    </location>
</feature>
<dbReference type="Pfam" id="PF07963">
    <property type="entry name" value="N_methyl"/>
    <property type="match status" value="1"/>
</dbReference>
<organism evidence="2 3">
    <name type="scientific">Candidatus Curtissbacteria bacterium RIFCSPHIGHO2_02_FULL_40_16b</name>
    <dbReference type="NCBI Taxonomy" id="1797714"/>
    <lineage>
        <taxon>Bacteria</taxon>
        <taxon>Candidatus Curtissiibacteriota</taxon>
    </lineage>
</organism>
<evidence type="ECO:0008006" key="4">
    <source>
        <dbReference type="Google" id="ProtNLM"/>
    </source>
</evidence>
<dbReference type="InterPro" id="IPR045584">
    <property type="entry name" value="Pilin-like"/>
</dbReference>
<accession>A0A1F5G8W2</accession>
<dbReference type="STRING" id="1797714.A3D04_00185"/>
<dbReference type="Proteomes" id="UP000177369">
    <property type="component" value="Unassembled WGS sequence"/>
</dbReference>
<evidence type="ECO:0000256" key="1">
    <source>
        <dbReference type="SAM" id="Phobius"/>
    </source>
</evidence>
<keyword evidence="1" id="KW-1133">Transmembrane helix</keyword>
<reference evidence="2 3" key="1">
    <citation type="journal article" date="2016" name="Nat. Commun.">
        <title>Thousands of microbial genomes shed light on interconnected biogeochemical processes in an aquifer system.</title>
        <authorList>
            <person name="Anantharaman K."/>
            <person name="Brown C.T."/>
            <person name="Hug L.A."/>
            <person name="Sharon I."/>
            <person name="Castelle C.J."/>
            <person name="Probst A.J."/>
            <person name="Thomas B.C."/>
            <person name="Singh A."/>
            <person name="Wilkins M.J."/>
            <person name="Karaoz U."/>
            <person name="Brodie E.L."/>
            <person name="Williams K.H."/>
            <person name="Hubbard S.S."/>
            <person name="Banfield J.F."/>
        </authorList>
    </citation>
    <scope>NUCLEOTIDE SEQUENCE [LARGE SCALE GENOMIC DNA]</scope>
</reference>
<keyword evidence="1" id="KW-0812">Transmembrane</keyword>
<proteinExistence type="predicted"/>
<name>A0A1F5G8W2_9BACT</name>
<dbReference type="SUPFAM" id="SSF54523">
    <property type="entry name" value="Pili subunits"/>
    <property type="match status" value="1"/>
</dbReference>
<dbReference type="EMBL" id="MFBD01000032">
    <property type="protein sequence ID" value="OGD88310.1"/>
    <property type="molecule type" value="Genomic_DNA"/>
</dbReference>
<evidence type="ECO:0000313" key="2">
    <source>
        <dbReference type="EMBL" id="OGD88310.1"/>
    </source>
</evidence>